<proteinExistence type="predicted"/>
<evidence type="ECO:0000313" key="4">
    <source>
        <dbReference type="Proteomes" id="UP000321820"/>
    </source>
</evidence>
<organism evidence="3 4">
    <name type="scientific">Terriglobus albidus</name>
    <dbReference type="NCBI Taxonomy" id="1592106"/>
    <lineage>
        <taxon>Bacteria</taxon>
        <taxon>Pseudomonadati</taxon>
        <taxon>Acidobacteriota</taxon>
        <taxon>Terriglobia</taxon>
        <taxon>Terriglobales</taxon>
        <taxon>Acidobacteriaceae</taxon>
        <taxon>Terriglobus</taxon>
    </lineage>
</organism>
<dbReference type="AlphaFoldDB" id="A0A5B9EAG8"/>
<feature type="transmembrane region" description="Helical" evidence="1">
    <location>
        <begin position="155"/>
        <end position="172"/>
    </location>
</feature>
<dbReference type="OrthoDB" id="105609at2"/>
<dbReference type="SUPFAM" id="SSF55874">
    <property type="entry name" value="ATPase domain of HSP90 chaperone/DNA topoisomerase II/histidine kinase"/>
    <property type="match status" value="1"/>
</dbReference>
<keyword evidence="1" id="KW-0812">Transmembrane</keyword>
<keyword evidence="4" id="KW-1185">Reference proteome</keyword>
<keyword evidence="1" id="KW-1133">Transmembrane helix</keyword>
<dbReference type="Gene3D" id="3.30.565.10">
    <property type="entry name" value="Histidine kinase-like ATPase, C-terminal domain"/>
    <property type="match status" value="1"/>
</dbReference>
<evidence type="ECO:0000256" key="1">
    <source>
        <dbReference type="SAM" id="Phobius"/>
    </source>
</evidence>
<name>A0A5B9EAG8_9BACT</name>
<dbReference type="PANTHER" id="PTHR34220">
    <property type="entry name" value="SENSOR HISTIDINE KINASE YPDA"/>
    <property type="match status" value="1"/>
</dbReference>
<dbReference type="InterPro" id="IPR050640">
    <property type="entry name" value="Bact_2-comp_sensor_kinase"/>
</dbReference>
<dbReference type="KEGG" id="talb:FTW19_04070"/>
<evidence type="ECO:0000259" key="2">
    <source>
        <dbReference type="Pfam" id="PF06580"/>
    </source>
</evidence>
<dbReference type="GO" id="GO:0000155">
    <property type="term" value="F:phosphorelay sensor kinase activity"/>
    <property type="evidence" value="ECO:0007669"/>
    <property type="project" value="InterPro"/>
</dbReference>
<evidence type="ECO:0000313" key="3">
    <source>
        <dbReference type="EMBL" id="QEE27257.1"/>
    </source>
</evidence>
<dbReference type="InterPro" id="IPR036890">
    <property type="entry name" value="HATPase_C_sf"/>
</dbReference>
<protein>
    <recommendedName>
        <fullName evidence="2">Signal transduction histidine kinase internal region domain-containing protein</fullName>
    </recommendedName>
</protein>
<feature type="transmembrane region" description="Helical" evidence="1">
    <location>
        <begin position="36"/>
        <end position="53"/>
    </location>
</feature>
<accession>A0A5B9EAG8</accession>
<dbReference type="Proteomes" id="UP000321820">
    <property type="component" value="Chromosome"/>
</dbReference>
<feature type="transmembrane region" description="Helical" evidence="1">
    <location>
        <begin position="112"/>
        <end position="135"/>
    </location>
</feature>
<dbReference type="Pfam" id="PF06580">
    <property type="entry name" value="His_kinase"/>
    <property type="match status" value="1"/>
</dbReference>
<feature type="domain" description="Signal transduction histidine kinase internal region" evidence="2">
    <location>
        <begin position="195"/>
        <end position="275"/>
    </location>
</feature>
<dbReference type="PANTHER" id="PTHR34220:SF7">
    <property type="entry name" value="SENSOR HISTIDINE KINASE YPDA"/>
    <property type="match status" value="1"/>
</dbReference>
<sequence length="389" mass="43497">MLNAASKVEEIRWMLERSNSDRGIAYAVSAPKLDSFGIATLFAVASILAVLTARECHLNLVVHHIDASFIPSLCYGLATWLWWAAITTSLWAVAVRVVAVIRFSMRVATVHFAVASLLAAAHLSLLRYMVVWASQTWPAWGGLYRNYGTLNWERFGLDLILYGFIYGISCLLHSKFQNQYTTIQKLEVERQLTQAQLKALQMQMEPHFLFNTLNALSSLVAQGRNKEASRTLEHLDTILRTTLRRRAPEKVPFAEELRVIESYLAIQQVRFAHRLQVKIEASPEALEGLVPCFLLQPLVENAIRHGIAPMEGGGLIETSVKRVGNQLWLQVRDNGSGPSASTKGHGIGMQNTKERLAYFYPGAHEICAVAPAEGGYEVTIQIPYERRPA</sequence>
<dbReference type="GO" id="GO:0016020">
    <property type="term" value="C:membrane"/>
    <property type="evidence" value="ECO:0007669"/>
    <property type="project" value="InterPro"/>
</dbReference>
<dbReference type="EMBL" id="CP042806">
    <property type="protein sequence ID" value="QEE27257.1"/>
    <property type="molecule type" value="Genomic_DNA"/>
</dbReference>
<keyword evidence="1" id="KW-0472">Membrane</keyword>
<dbReference type="InterPro" id="IPR010559">
    <property type="entry name" value="Sig_transdc_His_kin_internal"/>
</dbReference>
<reference evidence="3 4" key="1">
    <citation type="submission" date="2019-08" db="EMBL/GenBank/DDBJ databases">
        <title>Complete genome sequence of Terriglobus albidus strain ORNL.</title>
        <authorList>
            <person name="Podar M."/>
        </authorList>
    </citation>
    <scope>NUCLEOTIDE SEQUENCE [LARGE SCALE GENOMIC DNA]</scope>
    <source>
        <strain evidence="3 4">ORNL</strain>
    </source>
</reference>
<gene>
    <name evidence="3" type="ORF">FTW19_04070</name>
</gene>